<dbReference type="AlphaFoldDB" id="A0A1T2L170"/>
<dbReference type="SUPFAM" id="SSF52091">
    <property type="entry name" value="SpoIIaa-like"/>
    <property type="match status" value="1"/>
</dbReference>
<organism evidence="2 3">
    <name type="scientific">Solemya pervernicosa gill symbiont</name>
    <dbReference type="NCBI Taxonomy" id="642797"/>
    <lineage>
        <taxon>Bacteria</taxon>
        <taxon>Pseudomonadati</taxon>
        <taxon>Pseudomonadota</taxon>
        <taxon>Gammaproteobacteria</taxon>
        <taxon>sulfur-oxidizing symbionts</taxon>
    </lineage>
</organism>
<reference evidence="2 3" key="1">
    <citation type="submission" date="2016-11" db="EMBL/GenBank/DDBJ databases">
        <title>Mixed transmission modes and dynamic genome evolution in an obligate animal-bacterial symbiosis.</title>
        <authorList>
            <person name="Russell S.L."/>
            <person name="Corbett-Detig R.B."/>
            <person name="Cavanaugh C.M."/>
        </authorList>
    </citation>
    <scope>NUCLEOTIDE SEQUENCE [LARGE SCALE GENOMIC DNA]</scope>
    <source>
        <strain evidence="2">Sveles-Q1</strain>
    </source>
</reference>
<dbReference type="OrthoDB" id="278639at2"/>
<dbReference type="Gene3D" id="3.30.750.24">
    <property type="entry name" value="STAS domain"/>
    <property type="match status" value="1"/>
</dbReference>
<dbReference type="PROSITE" id="PS50801">
    <property type="entry name" value="STAS"/>
    <property type="match status" value="1"/>
</dbReference>
<evidence type="ECO:0000259" key="1">
    <source>
        <dbReference type="PROSITE" id="PS50801"/>
    </source>
</evidence>
<dbReference type="CDD" id="cd07043">
    <property type="entry name" value="STAS_anti-anti-sigma_factors"/>
    <property type="match status" value="1"/>
</dbReference>
<dbReference type="InterPro" id="IPR036513">
    <property type="entry name" value="STAS_dom_sf"/>
</dbReference>
<protein>
    <submittedName>
        <fullName evidence="2">Anti-anti-sigma factor</fullName>
    </submittedName>
</protein>
<accession>A0A1T2L170</accession>
<feature type="domain" description="STAS" evidence="1">
    <location>
        <begin position="3"/>
        <end position="99"/>
    </location>
</feature>
<dbReference type="RefSeq" id="WP_078484706.1">
    <property type="nucleotide sequence ID" value="NZ_MPRL01000072.1"/>
</dbReference>
<evidence type="ECO:0000313" key="2">
    <source>
        <dbReference type="EMBL" id="OOZ38812.1"/>
    </source>
</evidence>
<dbReference type="EMBL" id="MPRL01000072">
    <property type="protein sequence ID" value="OOZ38812.1"/>
    <property type="molecule type" value="Genomic_DNA"/>
</dbReference>
<evidence type="ECO:0000313" key="3">
    <source>
        <dbReference type="Proteomes" id="UP000191110"/>
    </source>
</evidence>
<dbReference type="GO" id="GO:0043856">
    <property type="term" value="F:anti-sigma factor antagonist activity"/>
    <property type="evidence" value="ECO:0007669"/>
    <property type="project" value="TreeGrafter"/>
</dbReference>
<dbReference type="InterPro" id="IPR058548">
    <property type="entry name" value="MlaB-like_STAS"/>
</dbReference>
<gene>
    <name evidence="2" type="ORF">BOW53_13980</name>
</gene>
<proteinExistence type="predicted"/>
<dbReference type="Pfam" id="PF13466">
    <property type="entry name" value="STAS_2"/>
    <property type="match status" value="1"/>
</dbReference>
<sequence length="99" mass="10979">MPITTTMAADNSTVNIAVSGRFDFNLHKDFREAYKQQDVKAYVIDLAGTEYMDSSALGMLLLLREHAGGDSSDIKIINANPEISKILTISNFHRLFNVS</sequence>
<name>A0A1T2L170_9GAMM</name>
<comment type="caution">
    <text evidence="2">The sequence shown here is derived from an EMBL/GenBank/DDBJ whole genome shotgun (WGS) entry which is preliminary data.</text>
</comment>
<dbReference type="PANTHER" id="PTHR33495">
    <property type="entry name" value="ANTI-SIGMA FACTOR ANTAGONIST TM_1081-RELATED-RELATED"/>
    <property type="match status" value="1"/>
</dbReference>
<dbReference type="Proteomes" id="UP000191110">
    <property type="component" value="Unassembled WGS sequence"/>
</dbReference>
<dbReference type="InterPro" id="IPR002645">
    <property type="entry name" value="STAS_dom"/>
</dbReference>
<dbReference type="PANTHER" id="PTHR33495:SF15">
    <property type="entry name" value="STAS DOMAIN-CONTAINING PROTEIN"/>
    <property type="match status" value="1"/>
</dbReference>
<keyword evidence="3" id="KW-1185">Reference proteome</keyword>